<dbReference type="AlphaFoldDB" id="A0A169QNR1"/>
<organism evidence="2 3">
    <name type="scientific">Methylorubrum populi</name>
    <dbReference type="NCBI Taxonomy" id="223967"/>
    <lineage>
        <taxon>Bacteria</taxon>
        <taxon>Pseudomonadati</taxon>
        <taxon>Pseudomonadota</taxon>
        <taxon>Alphaproteobacteria</taxon>
        <taxon>Hyphomicrobiales</taxon>
        <taxon>Methylobacteriaceae</taxon>
        <taxon>Methylorubrum</taxon>
    </lineage>
</organism>
<evidence type="ECO:0000313" key="2">
    <source>
        <dbReference type="EMBL" id="BAU89292.1"/>
    </source>
</evidence>
<reference evidence="2 3" key="1">
    <citation type="journal article" date="2016" name="Genome Announc.">
        <title>Complete Genome Sequence of Methylobacterium populi P-1M, Isolated from Pink-Pigmented Household Biofilm.</title>
        <authorList>
            <person name="Morohoshi T."/>
            <person name="Ikeda T."/>
        </authorList>
    </citation>
    <scope>NUCLEOTIDE SEQUENCE [LARGE SCALE GENOMIC DNA]</scope>
    <source>
        <strain evidence="2 3">P-1M</strain>
    </source>
</reference>
<dbReference type="Proteomes" id="UP000218288">
    <property type="component" value="Chromosome"/>
</dbReference>
<dbReference type="Pfam" id="PF21834">
    <property type="entry name" value="DUF6894"/>
    <property type="match status" value="1"/>
</dbReference>
<sequence length="105" mass="11733">MPRFFFNTNDDVELCDEEGTDLPDLEAARRAAIRYAGELLREAGPCVAFGDTWQLRASDVDEAVVFTIDVKVTLDQAALSTPCRDVARCQQRPRSRQTDSVTHSN</sequence>
<feature type="domain" description="DUF6894" evidence="1">
    <location>
        <begin position="3"/>
        <end position="69"/>
    </location>
</feature>
<dbReference type="EMBL" id="AP014809">
    <property type="protein sequence ID" value="BAU89292.1"/>
    <property type="molecule type" value="Genomic_DNA"/>
</dbReference>
<name>A0A169QNR1_9HYPH</name>
<dbReference type="RefSeq" id="WP_096483839.1">
    <property type="nucleotide sequence ID" value="NZ_AP014809.1"/>
</dbReference>
<gene>
    <name evidence="2" type="ORF">MPPM_0687</name>
</gene>
<dbReference type="InterPro" id="IPR054189">
    <property type="entry name" value="DUF6894"/>
</dbReference>
<protein>
    <recommendedName>
        <fullName evidence="1">DUF6894 domain-containing protein</fullName>
    </recommendedName>
</protein>
<proteinExistence type="predicted"/>
<evidence type="ECO:0000313" key="3">
    <source>
        <dbReference type="Proteomes" id="UP000218288"/>
    </source>
</evidence>
<accession>A0A169QNR1</accession>
<dbReference type="OrthoDB" id="7575967at2"/>
<evidence type="ECO:0000259" key="1">
    <source>
        <dbReference type="Pfam" id="PF21834"/>
    </source>
</evidence>